<dbReference type="InterPro" id="IPR012337">
    <property type="entry name" value="RNaseH-like_sf"/>
</dbReference>
<dbReference type="GO" id="GO:0006310">
    <property type="term" value="P:DNA recombination"/>
    <property type="evidence" value="ECO:0007669"/>
    <property type="project" value="UniProtKB-KW"/>
</dbReference>
<comment type="function">
    <text evidence="1">Involved in the transposition of the insertion sequence.</text>
</comment>
<dbReference type="PATRIC" id="fig|1385369.3.peg.6862"/>
<dbReference type="EMBL" id="AVFL01000053">
    <property type="protein sequence ID" value="EWY36071.1"/>
    <property type="molecule type" value="Genomic_DNA"/>
</dbReference>
<dbReference type="InterPro" id="IPR036397">
    <property type="entry name" value="RNaseH_sf"/>
</dbReference>
<dbReference type="GO" id="GO:0003677">
    <property type="term" value="F:DNA binding"/>
    <property type="evidence" value="ECO:0007669"/>
    <property type="project" value="UniProtKB-KW"/>
</dbReference>
<feature type="domain" description="DDE" evidence="5">
    <location>
        <begin position="73"/>
        <end position="199"/>
    </location>
</feature>
<dbReference type="Gene3D" id="3.30.420.10">
    <property type="entry name" value="Ribonuclease H-like superfamily/Ribonuclease H"/>
    <property type="match status" value="1"/>
</dbReference>
<dbReference type="InterPro" id="IPR047930">
    <property type="entry name" value="Transpos_IS6"/>
</dbReference>
<keyword evidence="3" id="KW-0238">DNA-binding</keyword>
<accession>W9GTR3</accession>
<dbReference type="RefSeq" id="WP_037461296.1">
    <property type="nucleotide sequence ID" value="NZ_AVFL01000053.1"/>
</dbReference>
<dbReference type="NCBIfam" id="NF033587">
    <property type="entry name" value="transpos_IS6"/>
    <property type="match status" value="1"/>
</dbReference>
<keyword evidence="4" id="KW-0233">DNA recombination</keyword>
<dbReference type="GO" id="GO:0032196">
    <property type="term" value="P:transposition"/>
    <property type="evidence" value="ECO:0007669"/>
    <property type="project" value="UniProtKB-KW"/>
</dbReference>
<dbReference type="STRING" id="1385369.N825_29890"/>
<dbReference type="OrthoDB" id="4315389at2"/>
<reference evidence="6 7" key="1">
    <citation type="submission" date="2013-08" db="EMBL/GenBank/DDBJ databases">
        <title>The genome sequence of Skermanella stibiiresistens.</title>
        <authorList>
            <person name="Zhu W."/>
            <person name="Wang G."/>
        </authorList>
    </citation>
    <scope>NUCLEOTIDE SEQUENCE [LARGE SCALE GENOMIC DNA]</scope>
    <source>
        <strain evidence="6 7">SB22</strain>
    </source>
</reference>
<dbReference type="PANTHER" id="PTHR35528">
    <property type="entry name" value="BLL1675 PROTEIN"/>
    <property type="match status" value="1"/>
</dbReference>
<evidence type="ECO:0000256" key="2">
    <source>
        <dbReference type="ARBA" id="ARBA00022578"/>
    </source>
</evidence>
<sequence length="237" mass="27689">MQPISYARHQFPPAVIQHAVWLYLRFTLSYRDVEDLLVERGLDVSYETVRRWVGKFGPAIARNLRQLRCKPSSRWHLDEMVVRINGRQMYLWRAVDDEGEVLEVLIQSRRNKAAACKLIRKLLKKHGFAPTRVTTDKLRSYGAAFKEIGLSADHEQGAYQNNRAEVSHQPLRRRERKMQRFKSPGSAQRFVSMHAATYNTFNVQRHLISRRTLRTFRAQARADWSTAAAAAWRRSVI</sequence>
<dbReference type="AlphaFoldDB" id="W9GTR3"/>
<evidence type="ECO:0000256" key="3">
    <source>
        <dbReference type="ARBA" id="ARBA00023125"/>
    </source>
</evidence>
<dbReference type="PANTHER" id="PTHR35528:SF3">
    <property type="entry name" value="BLL1675 PROTEIN"/>
    <property type="match status" value="1"/>
</dbReference>
<evidence type="ECO:0000256" key="1">
    <source>
        <dbReference type="ARBA" id="ARBA00002286"/>
    </source>
</evidence>
<organism evidence="6 7">
    <name type="scientific">Skermanella stibiiresistens SB22</name>
    <dbReference type="NCBI Taxonomy" id="1385369"/>
    <lineage>
        <taxon>Bacteria</taxon>
        <taxon>Pseudomonadati</taxon>
        <taxon>Pseudomonadota</taxon>
        <taxon>Alphaproteobacteria</taxon>
        <taxon>Rhodospirillales</taxon>
        <taxon>Azospirillaceae</taxon>
        <taxon>Skermanella</taxon>
    </lineage>
</organism>
<evidence type="ECO:0000256" key="4">
    <source>
        <dbReference type="ARBA" id="ARBA00023172"/>
    </source>
</evidence>
<dbReference type="Proteomes" id="UP000019486">
    <property type="component" value="Unassembled WGS sequence"/>
</dbReference>
<name>W9GTR3_9PROT</name>
<proteinExistence type="predicted"/>
<keyword evidence="7" id="KW-1185">Reference proteome</keyword>
<dbReference type="Pfam" id="PF13610">
    <property type="entry name" value="DDE_Tnp_IS240"/>
    <property type="match status" value="1"/>
</dbReference>
<dbReference type="SUPFAM" id="SSF53098">
    <property type="entry name" value="Ribonuclease H-like"/>
    <property type="match status" value="1"/>
</dbReference>
<comment type="caution">
    <text evidence="6">The sequence shown here is derived from an EMBL/GenBank/DDBJ whole genome shotgun (WGS) entry which is preliminary data.</text>
</comment>
<evidence type="ECO:0000259" key="5">
    <source>
        <dbReference type="Pfam" id="PF13610"/>
    </source>
</evidence>
<dbReference type="InterPro" id="IPR052183">
    <property type="entry name" value="IS_Transposase"/>
</dbReference>
<protein>
    <submittedName>
        <fullName evidence="6">Transposase</fullName>
    </submittedName>
</protein>
<keyword evidence="2" id="KW-0815">Transposition</keyword>
<gene>
    <name evidence="6" type="ORF">N825_29890</name>
</gene>
<evidence type="ECO:0000313" key="7">
    <source>
        <dbReference type="Proteomes" id="UP000019486"/>
    </source>
</evidence>
<evidence type="ECO:0000313" key="6">
    <source>
        <dbReference type="EMBL" id="EWY36071.1"/>
    </source>
</evidence>
<dbReference type="InterPro" id="IPR032874">
    <property type="entry name" value="DDE_dom"/>
</dbReference>